<proteinExistence type="predicted"/>
<evidence type="ECO:0000313" key="3">
    <source>
        <dbReference type="EMBL" id="CAK1584245.1"/>
    </source>
</evidence>
<dbReference type="EMBL" id="CAVLGL010000068">
    <property type="protein sequence ID" value="CAK1584245.1"/>
    <property type="molecule type" value="Genomic_DNA"/>
</dbReference>
<evidence type="ECO:0000313" key="5">
    <source>
        <dbReference type="EMBL" id="CAK1584252.1"/>
    </source>
</evidence>
<feature type="domain" description="BTB" evidence="1">
    <location>
        <begin position="130"/>
        <end position="197"/>
    </location>
</feature>
<evidence type="ECO:0000313" key="2">
    <source>
        <dbReference type="EMBL" id="CAK1584240.1"/>
    </source>
</evidence>
<dbReference type="EMBL" id="CAVLGL010000068">
    <property type="protein sequence ID" value="CAK1584248.1"/>
    <property type="molecule type" value="Genomic_DNA"/>
</dbReference>
<dbReference type="PROSITE" id="PS50097">
    <property type="entry name" value="BTB"/>
    <property type="match status" value="1"/>
</dbReference>
<name>A0AAV1KMF3_9NEOP</name>
<organism evidence="2 6">
    <name type="scientific">Parnassius mnemosyne</name>
    <name type="common">clouded apollo</name>
    <dbReference type="NCBI Taxonomy" id="213953"/>
    <lineage>
        <taxon>Eukaryota</taxon>
        <taxon>Metazoa</taxon>
        <taxon>Ecdysozoa</taxon>
        <taxon>Arthropoda</taxon>
        <taxon>Hexapoda</taxon>
        <taxon>Insecta</taxon>
        <taxon>Pterygota</taxon>
        <taxon>Neoptera</taxon>
        <taxon>Endopterygota</taxon>
        <taxon>Lepidoptera</taxon>
        <taxon>Glossata</taxon>
        <taxon>Ditrysia</taxon>
        <taxon>Papilionoidea</taxon>
        <taxon>Papilionidae</taxon>
        <taxon>Parnassiinae</taxon>
        <taxon>Parnassini</taxon>
        <taxon>Parnassius</taxon>
        <taxon>Driopa</taxon>
    </lineage>
</organism>
<comment type="caution">
    <text evidence="2">The sequence shown here is derived from an EMBL/GenBank/DDBJ whole genome shotgun (WGS) entry which is preliminary data.</text>
</comment>
<dbReference type="CDD" id="cd18186">
    <property type="entry name" value="BTB_POZ_ZBTB_KLHL-like"/>
    <property type="match status" value="1"/>
</dbReference>
<evidence type="ECO:0000313" key="6">
    <source>
        <dbReference type="Proteomes" id="UP001314205"/>
    </source>
</evidence>
<gene>
    <name evidence="2" type="ORF">PARMNEM_LOCUS5530</name>
    <name evidence="3" type="ORF">PARMNEM_LOCUS5534</name>
    <name evidence="4" type="ORF">PARMNEM_LOCUS5537</name>
    <name evidence="5" type="ORF">PARMNEM_LOCUS5540</name>
</gene>
<dbReference type="SMART" id="SM00225">
    <property type="entry name" value="BTB"/>
    <property type="match status" value="1"/>
</dbReference>
<evidence type="ECO:0000313" key="4">
    <source>
        <dbReference type="EMBL" id="CAK1584248.1"/>
    </source>
</evidence>
<dbReference type="PANTHER" id="PTHR24413">
    <property type="entry name" value="SPECKLE-TYPE POZ PROTEIN"/>
    <property type="match status" value="1"/>
</dbReference>
<dbReference type="EMBL" id="CAVLGL010000068">
    <property type="protein sequence ID" value="CAK1584252.1"/>
    <property type="molecule type" value="Genomic_DNA"/>
</dbReference>
<evidence type="ECO:0000259" key="1">
    <source>
        <dbReference type="PROSITE" id="PS50097"/>
    </source>
</evidence>
<dbReference type="AlphaFoldDB" id="A0AAV1KMF3"/>
<reference evidence="2 6" key="1">
    <citation type="submission" date="2023-11" db="EMBL/GenBank/DDBJ databases">
        <authorList>
            <person name="Hedman E."/>
            <person name="Englund M."/>
            <person name="Stromberg M."/>
            <person name="Nyberg Akerstrom W."/>
            <person name="Nylinder S."/>
            <person name="Jareborg N."/>
            <person name="Kallberg Y."/>
            <person name="Kronander E."/>
        </authorList>
    </citation>
    <scope>NUCLEOTIDE SEQUENCE [LARGE SCALE GENOMIC DNA]</scope>
</reference>
<dbReference type="InterPro" id="IPR000210">
    <property type="entry name" value="BTB/POZ_dom"/>
</dbReference>
<dbReference type="InterPro" id="IPR011333">
    <property type="entry name" value="SKP1/BTB/POZ_sf"/>
</dbReference>
<dbReference type="Pfam" id="PF00651">
    <property type="entry name" value="BTB"/>
    <property type="match status" value="1"/>
</dbReference>
<sequence length="279" mass="31704">METSNLVQRGNNLQVTCYKRSSFEVSPEFLISGCTTFQVKVLEVKMQSSQTAKCHILVRFFKNCPKDNNTYSITLSSRKLSIAEKSFLSDDGTWHLIKESDQILAFDISVVMDTVHISSFEALYDDTELADFELRGEDGSVKVHKAVLAASSHVLKRMLSGSWRETKEGHVDVPGTSAQTLQHFKDYIYLRKLPNTGLEQVLLLASYYMIPQLEQKCVNKLVNSLTAQKTCDLLEFAMKHKVNRLILAILEWVQNRGVEVKDMRSFFSSCTDNNCEELP</sequence>
<keyword evidence="6" id="KW-1185">Reference proteome</keyword>
<dbReference type="EMBL" id="CAVLGL010000068">
    <property type="protein sequence ID" value="CAK1584240.1"/>
    <property type="molecule type" value="Genomic_DNA"/>
</dbReference>
<protein>
    <recommendedName>
        <fullName evidence="1">BTB domain-containing protein</fullName>
    </recommendedName>
</protein>
<accession>A0AAV1KMF3</accession>
<dbReference type="SUPFAM" id="SSF54695">
    <property type="entry name" value="POZ domain"/>
    <property type="match status" value="1"/>
</dbReference>
<dbReference type="Proteomes" id="UP001314205">
    <property type="component" value="Unassembled WGS sequence"/>
</dbReference>
<dbReference type="Gene3D" id="3.30.710.10">
    <property type="entry name" value="Potassium Channel Kv1.1, Chain A"/>
    <property type="match status" value="1"/>
</dbReference>